<evidence type="ECO:0000313" key="3">
    <source>
        <dbReference type="Proteomes" id="UP000238823"/>
    </source>
</evidence>
<feature type="region of interest" description="Disordered" evidence="1">
    <location>
        <begin position="46"/>
        <end position="76"/>
    </location>
</feature>
<reference evidence="2 3" key="1">
    <citation type="submission" date="2018-03" db="EMBL/GenBank/DDBJ databases">
        <title>Draft Genome Sequences of the Obligatory Marine Myxobacteria Enhygromyxa salina SWB007.</title>
        <authorList>
            <person name="Poehlein A."/>
            <person name="Moghaddam J.A."/>
            <person name="Harms H."/>
            <person name="Alanjari M."/>
            <person name="Koenig G.M."/>
            <person name="Daniel R."/>
            <person name="Schaeberle T.F."/>
        </authorList>
    </citation>
    <scope>NUCLEOTIDE SEQUENCE [LARGE SCALE GENOMIC DNA]</scope>
    <source>
        <strain evidence="2 3">SWB007</strain>
    </source>
</reference>
<dbReference type="AlphaFoldDB" id="A0A2S9YFQ3"/>
<proteinExistence type="predicted"/>
<sequence length="249" mass="25489">MNRIITNLTRRSSRSALTPSRAVVLAGVLAGVVGGASAGCGLLGTGDDAGDDGRYEDTYDDTSGDTDIPTPAPTEGFRVSPKFMLQAVAAIVTIEADDGTGSPIACELDDAPEGGYVCDAAQLPGPSATLRVDRDGFDGAVRVAEILPNQIQALDVHLVVEGGPTGAWSACVGAAEFDSCAVVCEQQQLGCAVTSCPTDQPQWPVATLETFSSVECADPLESLLESLASSCESMPLSPDVASLRCCCSA</sequence>
<name>A0A2S9YFQ3_9BACT</name>
<evidence type="ECO:0000256" key="1">
    <source>
        <dbReference type="SAM" id="MobiDB-lite"/>
    </source>
</evidence>
<gene>
    <name evidence="2" type="ORF">ENSA7_52290</name>
</gene>
<organism evidence="2 3">
    <name type="scientific">Enhygromyxa salina</name>
    <dbReference type="NCBI Taxonomy" id="215803"/>
    <lineage>
        <taxon>Bacteria</taxon>
        <taxon>Pseudomonadati</taxon>
        <taxon>Myxococcota</taxon>
        <taxon>Polyangia</taxon>
        <taxon>Nannocystales</taxon>
        <taxon>Nannocystaceae</taxon>
        <taxon>Enhygromyxa</taxon>
    </lineage>
</organism>
<dbReference type="Proteomes" id="UP000238823">
    <property type="component" value="Unassembled WGS sequence"/>
</dbReference>
<evidence type="ECO:0000313" key="2">
    <source>
        <dbReference type="EMBL" id="PRQ03938.1"/>
    </source>
</evidence>
<protein>
    <submittedName>
        <fullName evidence="2">Uncharacterized protein</fullName>
    </submittedName>
</protein>
<dbReference type="RefSeq" id="WP_106092120.1">
    <property type="nucleotide sequence ID" value="NZ_PVNL01000106.1"/>
</dbReference>
<dbReference type="EMBL" id="PVNL01000106">
    <property type="protein sequence ID" value="PRQ03938.1"/>
    <property type="molecule type" value="Genomic_DNA"/>
</dbReference>
<comment type="caution">
    <text evidence="2">The sequence shown here is derived from an EMBL/GenBank/DDBJ whole genome shotgun (WGS) entry which is preliminary data.</text>
</comment>
<accession>A0A2S9YFQ3</accession>